<dbReference type="AlphaFoldDB" id="A0A1M6FN96"/>
<gene>
    <name evidence="2" type="ORF">SAMN05444417_2413</name>
</gene>
<dbReference type="STRING" id="1447782.SAMN05444417_2413"/>
<dbReference type="Pfam" id="PF11575">
    <property type="entry name" value="FhuF_C"/>
    <property type="match status" value="1"/>
</dbReference>
<sequence>MTAPGLIDVLKSLPAARGAYSARGRVGTAPEAALRLDAPSPAVLEAWLAAERARAPGGDDRLAAAYLLGSVAFSVSEILAALVLRGVLPGVLPGAAVVARRARWEKNGESGEGIAYDMVFADGALVACPDPAAGFGAALIALFAPLVAALQPRSGLSRGALWRLVGDGLSAALLARGKETGREEAAMGIASAILRDRASPLQSRQTGFVEVSAPGRPGIREWFRVRGGCCRYYTSAGGEYCTTCVLRDEESRRARLEEYLRRKHGLAA</sequence>
<name>A0A1M6FN96_9RHOB</name>
<protein>
    <submittedName>
        <fullName evidence="2">FhuF 2Fe-2S C-terminal domain-containing protein</fullName>
    </submittedName>
</protein>
<feature type="domain" description="Ferric siderophore reductase C-terminal" evidence="1">
    <location>
        <begin position="226"/>
        <end position="246"/>
    </location>
</feature>
<reference evidence="2 3" key="1">
    <citation type="submission" date="2016-11" db="EMBL/GenBank/DDBJ databases">
        <authorList>
            <person name="Jaros S."/>
            <person name="Januszkiewicz K."/>
            <person name="Wedrychowicz H."/>
        </authorList>
    </citation>
    <scope>NUCLEOTIDE SEQUENCE [LARGE SCALE GENOMIC DNA]</scope>
    <source>
        <strain evidence="2 3">DSM 100565</strain>
    </source>
</reference>
<dbReference type="OrthoDB" id="6195577at2"/>
<dbReference type="RefSeq" id="WP_073330706.1">
    <property type="nucleotide sequence ID" value="NZ_FQYO01000004.1"/>
</dbReference>
<evidence type="ECO:0000259" key="1">
    <source>
        <dbReference type="Pfam" id="PF11575"/>
    </source>
</evidence>
<dbReference type="EMBL" id="FQYO01000004">
    <property type="protein sequence ID" value="SHI99144.1"/>
    <property type="molecule type" value="Genomic_DNA"/>
</dbReference>
<proteinExistence type="predicted"/>
<keyword evidence="3" id="KW-1185">Reference proteome</keyword>
<evidence type="ECO:0000313" key="3">
    <source>
        <dbReference type="Proteomes" id="UP000184292"/>
    </source>
</evidence>
<accession>A0A1M6FN96</accession>
<dbReference type="GO" id="GO:0051537">
    <property type="term" value="F:2 iron, 2 sulfur cluster binding"/>
    <property type="evidence" value="ECO:0007669"/>
    <property type="project" value="InterPro"/>
</dbReference>
<organism evidence="2 3">
    <name type="scientific">Wenxinia saemankumensis</name>
    <dbReference type="NCBI Taxonomy" id="1447782"/>
    <lineage>
        <taxon>Bacteria</taxon>
        <taxon>Pseudomonadati</taxon>
        <taxon>Pseudomonadota</taxon>
        <taxon>Alphaproteobacteria</taxon>
        <taxon>Rhodobacterales</taxon>
        <taxon>Roseobacteraceae</taxon>
        <taxon>Wenxinia</taxon>
    </lineage>
</organism>
<evidence type="ECO:0000313" key="2">
    <source>
        <dbReference type="EMBL" id="SHI99144.1"/>
    </source>
</evidence>
<dbReference type="InterPro" id="IPR024726">
    <property type="entry name" value="FhuF_C"/>
</dbReference>
<dbReference type="Proteomes" id="UP000184292">
    <property type="component" value="Unassembled WGS sequence"/>
</dbReference>